<organism evidence="4 5">
    <name type="scientific">Thermoanaerobacter kivui</name>
    <name type="common">Acetogenium kivui</name>
    <dbReference type="NCBI Taxonomy" id="2325"/>
    <lineage>
        <taxon>Bacteria</taxon>
        <taxon>Bacillati</taxon>
        <taxon>Bacillota</taxon>
        <taxon>Clostridia</taxon>
        <taxon>Thermoanaerobacterales</taxon>
        <taxon>Thermoanaerobacteraceae</taxon>
        <taxon>Thermoanaerobacter</taxon>
    </lineage>
</organism>
<dbReference type="AlphaFoldDB" id="A0A097AT39"/>
<dbReference type="InterPro" id="IPR055396">
    <property type="entry name" value="DUF7088"/>
</dbReference>
<dbReference type="STRING" id="2325.TKV_c18550"/>
<evidence type="ECO:0000313" key="4">
    <source>
        <dbReference type="EMBL" id="AIS53005.1"/>
    </source>
</evidence>
<evidence type="ECO:0000313" key="5">
    <source>
        <dbReference type="Proteomes" id="UP000029669"/>
    </source>
</evidence>
<evidence type="ECO:0000256" key="1">
    <source>
        <dbReference type="SAM" id="Phobius"/>
    </source>
</evidence>
<dbReference type="HOGENOM" id="CLU_018716_0_0_9"/>
<dbReference type="Proteomes" id="UP000029669">
    <property type="component" value="Chromosome"/>
</dbReference>
<name>A0A097AT39_THEKI</name>
<keyword evidence="1" id="KW-1133">Transmembrane helix</keyword>
<dbReference type="PANTHER" id="PTHR12969">
    <property type="entry name" value="NGD5/OSM-6/IFT52"/>
    <property type="match status" value="1"/>
</dbReference>
<dbReference type="OrthoDB" id="9766228at2"/>
<dbReference type="Gene3D" id="3.40.30.10">
    <property type="entry name" value="Glutaredoxin"/>
    <property type="match status" value="1"/>
</dbReference>
<feature type="domain" description="DUF7088" evidence="3">
    <location>
        <begin position="41"/>
        <end position="114"/>
    </location>
</feature>
<keyword evidence="5" id="KW-1185">Reference proteome</keyword>
<dbReference type="Pfam" id="PF23357">
    <property type="entry name" value="DUF7088"/>
    <property type="match status" value="1"/>
</dbReference>
<dbReference type="RefSeq" id="WP_049685653.1">
    <property type="nucleotide sequence ID" value="NZ_CP009170.1"/>
</dbReference>
<keyword evidence="1" id="KW-0472">Membrane</keyword>
<dbReference type="PANTHER" id="PTHR12969:SF7">
    <property type="entry name" value="INTRAFLAGELLAR TRANSPORT PROTEIN 52 HOMOLOG"/>
    <property type="match status" value="1"/>
</dbReference>
<protein>
    <submittedName>
        <fullName evidence="4">ABC-type transport system</fullName>
    </submittedName>
</protein>
<proteinExistence type="predicted"/>
<reference evidence="5" key="1">
    <citation type="journal article" date="2015" name="Genome Announc.">
        <title>Whole-Genome Sequences of 80 Environmental and Clinical Isolates of Burkholderia pseudomallei.</title>
        <authorList>
            <person name="Johnson S.L."/>
            <person name="Baker A.L."/>
            <person name="Chain P.S."/>
            <person name="Currie B.J."/>
            <person name="Daligault H.E."/>
            <person name="Davenport K.W."/>
            <person name="Davis C.B."/>
            <person name="Inglis T.J."/>
            <person name="Kaestli M."/>
            <person name="Koren S."/>
            <person name="Mayo M."/>
            <person name="Merritt A.J."/>
            <person name="Price E.P."/>
            <person name="Sarovich D.S."/>
            <person name="Warner J."/>
            <person name="Rosovitz M.J."/>
        </authorList>
    </citation>
    <scope>NUCLEOTIDE SEQUENCE [LARGE SCALE GENOMIC DNA]</scope>
    <source>
        <strain evidence="5">DSM 2030</strain>
    </source>
</reference>
<dbReference type="SUPFAM" id="SSF52317">
    <property type="entry name" value="Class I glutamine amidotransferase-like"/>
    <property type="match status" value="1"/>
</dbReference>
<evidence type="ECO:0000259" key="2">
    <source>
        <dbReference type="Pfam" id="PF09822"/>
    </source>
</evidence>
<feature type="transmembrane region" description="Helical" evidence="1">
    <location>
        <begin position="12"/>
        <end position="30"/>
    </location>
</feature>
<feature type="domain" description="ABC-type uncharacterised transport system" evidence="2">
    <location>
        <begin position="171"/>
        <end position="402"/>
    </location>
</feature>
<dbReference type="InterPro" id="IPR019196">
    <property type="entry name" value="ABC_transp_unknown"/>
</dbReference>
<keyword evidence="1" id="KW-0812">Transmembrane</keyword>
<feature type="transmembrane region" description="Helical" evidence="1">
    <location>
        <begin position="435"/>
        <end position="457"/>
    </location>
</feature>
<dbReference type="InterPro" id="IPR039975">
    <property type="entry name" value="IFT52"/>
</dbReference>
<accession>A0A097AT39</accession>
<gene>
    <name evidence="4" type="ORF">TKV_c18550</name>
</gene>
<dbReference type="Pfam" id="PF09822">
    <property type="entry name" value="ABC_transp_aux"/>
    <property type="match status" value="1"/>
</dbReference>
<sequence length="462" mass="51905">MNNIRLKYGTNAFIMTALLLAILILANVIVTQKPIKWDLTKNKQYTLSDQTKQVLKNLKTDVTVYAFFKEGTTSKDMVKSLLDQYRNVSKRIIVHFVDPDKEPAIAQRYGITDYDTVLFIAGSGANEKRQIVNSYDIFGMGSQPNTATFNGEEQFTQAIIDVTQPKKLNAYILQGHDELNSIDYLVTFKNALRGEGYNVEDLNIGQAGGIPKNTDLLVIANPRRDFSDKEIAALKEYFDKGGKAIIAMGAEYGPLTQKSVNELLSTWGVKFDNDVVVDPGRNYFMDPLSPVPQYKFHTITNKLDLSNLYVVMPMSRSISYPDKPTENITIEQLLSTSDKAWGKTDFNSKDANFQKGDIKGPLSLGLAISDSKTGMKIVAIGSSMMFTDKIITLEANRDFLMNSANWLADKTTQISIRPKSLEFNQIFLTGKQAAILFYTTVVTIPLVMWIIGGYMWYRRKTL</sequence>
<evidence type="ECO:0000259" key="3">
    <source>
        <dbReference type="Pfam" id="PF23357"/>
    </source>
</evidence>
<dbReference type="EMBL" id="CP009170">
    <property type="protein sequence ID" value="AIS53005.1"/>
    <property type="molecule type" value="Genomic_DNA"/>
</dbReference>
<dbReference type="InterPro" id="IPR029062">
    <property type="entry name" value="Class_I_gatase-like"/>
</dbReference>
<dbReference type="KEGG" id="tki:TKV_c18550"/>
<dbReference type="eggNOG" id="COG3225">
    <property type="taxonomic scope" value="Bacteria"/>
</dbReference>